<comment type="caution">
    <text evidence="2">The sequence shown here is derived from an EMBL/GenBank/DDBJ whole genome shotgun (WGS) entry which is preliminary data.</text>
</comment>
<evidence type="ECO:0000313" key="2">
    <source>
        <dbReference type="EMBL" id="KPL52825.1"/>
    </source>
</evidence>
<dbReference type="AlphaFoldDB" id="A0A0N8GEY6"/>
<dbReference type="EMBL" id="LJYW01000001">
    <property type="protein sequence ID" value="KPL52825.1"/>
    <property type="molecule type" value="Genomic_DNA"/>
</dbReference>
<reference evidence="2 3" key="2">
    <citation type="submission" date="2015-10" db="EMBL/GenBank/DDBJ databases">
        <title>Draft Genome Sequence of Prosthecomicrobium hirschii ATCC 27832.</title>
        <authorList>
            <person name="Daniel J."/>
            <person name="Givan S.A."/>
            <person name="Brun Y.V."/>
            <person name="Brown P.J."/>
        </authorList>
    </citation>
    <scope>NUCLEOTIDE SEQUENCE [LARGE SCALE GENOMIC DNA]</scope>
    <source>
        <strain evidence="2 3">16</strain>
    </source>
</reference>
<evidence type="ECO:0000313" key="3">
    <source>
        <dbReference type="Proteomes" id="UP000048984"/>
    </source>
</evidence>
<proteinExistence type="predicted"/>
<reference evidence="2 3" key="1">
    <citation type="submission" date="2015-09" db="EMBL/GenBank/DDBJ databases">
        <authorList>
            <consortium name="Swine Surveillance"/>
        </authorList>
    </citation>
    <scope>NUCLEOTIDE SEQUENCE [LARGE SCALE GENOMIC DNA]</scope>
    <source>
        <strain evidence="2 3">16</strain>
    </source>
</reference>
<feature type="compositionally biased region" description="Basic and acidic residues" evidence="1">
    <location>
        <begin position="52"/>
        <end position="64"/>
    </location>
</feature>
<protein>
    <submittedName>
        <fullName evidence="2">Uncharacterized protein</fullName>
    </submittedName>
</protein>
<dbReference type="Proteomes" id="UP000048984">
    <property type="component" value="Unassembled WGS sequence"/>
</dbReference>
<keyword evidence="3" id="KW-1185">Reference proteome</keyword>
<accession>A0A0N8GEY6</accession>
<feature type="region of interest" description="Disordered" evidence="1">
    <location>
        <begin position="1"/>
        <end position="78"/>
    </location>
</feature>
<name>A0A0N8GEY6_9HYPH</name>
<evidence type="ECO:0000256" key="1">
    <source>
        <dbReference type="SAM" id="MobiDB-lite"/>
    </source>
</evidence>
<sequence>MNSIRKILSDPIPDGRRVPAMRRSPGPGRHLPADQSRPDPQAGAVAGRFLRHAPDSIRTDDRENAGSAGGRTGRRRPP</sequence>
<gene>
    <name evidence="2" type="ORF">ABB55_11890</name>
</gene>
<organism evidence="2 3">
    <name type="scientific">Prosthecodimorpha hirschii</name>
    <dbReference type="NCBI Taxonomy" id="665126"/>
    <lineage>
        <taxon>Bacteria</taxon>
        <taxon>Pseudomonadati</taxon>
        <taxon>Pseudomonadota</taxon>
        <taxon>Alphaproteobacteria</taxon>
        <taxon>Hyphomicrobiales</taxon>
        <taxon>Ancalomicrobiaceae</taxon>
        <taxon>Prosthecodimorpha</taxon>
    </lineage>
</organism>